<dbReference type="GO" id="GO:0005811">
    <property type="term" value="C:lipid droplet"/>
    <property type="evidence" value="ECO:0007669"/>
    <property type="project" value="TreeGrafter"/>
</dbReference>
<comment type="caution">
    <text evidence="3">The sequence shown here is derived from an EMBL/GenBank/DDBJ whole genome shotgun (WGS) entry which is preliminary data.</text>
</comment>
<gene>
    <name evidence="4" type="ORF">PPYR_07544</name>
    <name evidence="3" type="ORF">PPYR_12384</name>
</gene>
<dbReference type="PANTHER" id="PTHR24322:SF736">
    <property type="entry name" value="RETINOL DEHYDROGENASE 10"/>
    <property type="match status" value="1"/>
</dbReference>
<dbReference type="Proteomes" id="UP000327044">
    <property type="component" value="Unassembled WGS sequence"/>
</dbReference>
<keyword evidence="2" id="KW-0560">Oxidoreductase</keyword>
<proteinExistence type="inferred from homology"/>
<dbReference type="EMBL" id="VVIM01000005">
    <property type="protein sequence ID" value="KAB0799664.1"/>
    <property type="molecule type" value="Genomic_DNA"/>
</dbReference>
<comment type="similarity">
    <text evidence="1">Belongs to the short-chain dehydrogenases/reductases (SDR) family.</text>
</comment>
<dbReference type="InParanoid" id="A0A5N4ADZ6"/>
<dbReference type="EMBL" id="VVIM01000008">
    <property type="protein sequence ID" value="KAB0795545.1"/>
    <property type="molecule type" value="Genomic_DNA"/>
</dbReference>
<name>A0A5N4ADZ6_PHOPY</name>
<evidence type="ECO:0000256" key="1">
    <source>
        <dbReference type="ARBA" id="ARBA00006484"/>
    </source>
</evidence>
<reference evidence="3 5" key="1">
    <citation type="journal article" date="2018" name="Elife">
        <title>Firefly genomes illuminate parallel origins of bioluminescence in beetles.</title>
        <authorList>
            <person name="Fallon T.R."/>
            <person name="Lower S.E."/>
            <person name="Chang C.H."/>
            <person name="Bessho-Uehara M."/>
            <person name="Martin G.J."/>
            <person name="Bewick A.J."/>
            <person name="Behringer M."/>
            <person name="Debat H.J."/>
            <person name="Wong I."/>
            <person name="Day J.C."/>
            <person name="Suvorov A."/>
            <person name="Silva C.J."/>
            <person name="Stanger-Hall K.F."/>
            <person name="Hall D.W."/>
            <person name="Schmitz R.J."/>
            <person name="Nelson D.R."/>
            <person name="Lewis S.M."/>
            <person name="Shigenobu S."/>
            <person name="Bybee S.M."/>
            <person name="Larracuente A.M."/>
            <person name="Oba Y."/>
            <person name="Weng J.K."/>
        </authorList>
    </citation>
    <scope>NUCLEOTIDE SEQUENCE [LARGE SCALE GENOMIC DNA]</scope>
    <source>
        <strain evidence="3">1611_PpyrPB1</strain>
        <tissue evidence="3">Whole body</tissue>
    </source>
</reference>
<dbReference type="InterPro" id="IPR036291">
    <property type="entry name" value="NAD(P)-bd_dom_sf"/>
</dbReference>
<evidence type="ECO:0000313" key="5">
    <source>
        <dbReference type="Proteomes" id="UP000327044"/>
    </source>
</evidence>
<dbReference type="GO" id="GO:0016616">
    <property type="term" value="F:oxidoreductase activity, acting on the CH-OH group of donors, NAD or NADP as acceptor"/>
    <property type="evidence" value="ECO:0007669"/>
    <property type="project" value="TreeGrafter"/>
</dbReference>
<evidence type="ECO:0000313" key="3">
    <source>
        <dbReference type="EMBL" id="KAB0795545.1"/>
    </source>
</evidence>
<reference evidence="3" key="2">
    <citation type="submission" date="2019-08" db="EMBL/GenBank/DDBJ databases">
        <authorList>
            <consortium name="Photinus pyralis genome working group"/>
            <person name="Fallon T.R."/>
            <person name="Sander Lower S.E."/>
            <person name="Weng J.-K."/>
        </authorList>
    </citation>
    <scope>NUCLEOTIDE SEQUENCE</scope>
    <source>
        <strain evidence="3">1611_PpyrPB1</strain>
        <tissue evidence="3">Whole body</tissue>
    </source>
</reference>
<dbReference type="SUPFAM" id="SSF51735">
    <property type="entry name" value="NAD(P)-binding Rossmann-fold domains"/>
    <property type="match status" value="1"/>
</dbReference>
<protein>
    <submittedName>
        <fullName evidence="3">Uncharacterized protein</fullName>
    </submittedName>
</protein>
<evidence type="ECO:0000313" key="4">
    <source>
        <dbReference type="EMBL" id="KAB0799664.1"/>
    </source>
</evidence>
<dbReference type="PANTHER" id="PTHR24322">
    <property type="entry name" value="PKSB"/>
    <property type="match status" value="1"/>
</dbReference>
<evidence type="ECO:0000256" key="2">
    <source>
        <dbReference type="ARBA" id="ARBA00023002"/>
    </source>
</evidence>
<keyword evidence="5" id="KW-1185">Reference proteome</keyword>
<dbReference type="AlphaFoldDB" id="A0A5N4ADZ6"/>
<accession>A0A5N4ADZ6</accession>
<sequence>METLHVELRSRPGNKIRLTTVYPYMVNTGLCKQPVIRFKSFLPLVNPEAAAKHIIDAQRRDIIEVTIPEFLLSLGCFLRMFPSKVLFLAMDFIGSYLESDKI</sequence>
<organism evidence="3 5">
    <name type="scientific">Photinus pyralis</name>
    <name type="common">Common eastern firefly</name>
    <name type="synonym">Lampyris pyralis</name>
    <dbReference type="NCBI Taxonomy" id="7054"/>
    <lineage>
        <taxon>Eukaryota</taxon>
        <taxon>Metazoa</taxon>
        <taxon>Ecdysozoa</taxon>
        <taxon>Arthropoda</taxon>
        <taxon>Hexapoda</taxon>
        <taxon>Insecta</taxon>
        <taxon>Pterygota</taxon>
        <taxon>Neoptera</taxon>
        <taxon>Endopterygota</taxon>
        <taxon>Coleoptera</taxon>
        <taxon>Polyphaga</taxon>
        <taxon>Elateriformia</taxon>
        <taxon>Elateroidea</taxon>
        <taxon>Lampyridae</taxon>
        <taxon>Lampyrinae</taxon>
        <taxon>Photinus</taxon>
    </lineage>
</organism>